<dbReference type="KEGG" id="pbz:GN234_06335"/>
<dbReference type="RefSeq" id="WP_163854120.1">
    <property type="nucleotide sequence ID" value="NZ_CP048810.1"/>
</dbReference>
<protein>
    <submittedName>
        <fullName evidence="1">Uncharacterized protein</fullName>
    </submittedName>
</protein>
<sequence>MSAARKLSVDTARKSILANEFEASIDQNPPASFRATFSRVSYPTHGDYLTITATLRDPTSFHIKSIRVVFLEDPVDNTPRTTSGVKVFYADTAEDPPAEYSTLDTATALTFDPQTLSISGTIDAHVENGLEDAKFHDLTMSFSLVADSGVR</sequence>
<evidence type="ECO:0000313" key="1">
    <source>
        <dbReference type="EMBL" id="QKS81582.1"/>
    </source>
</evidence>
<name>A0A6N1CB64_9PSED</name>
<dbReference type="AlphaFoldDB" id="A0A6N1CB64"/>
<gene>
    <name evidence="1" type="ORF">GN234_06335</name>
</gene>
<reference evidence="1 2" key="1">
    <citation type="submission" date="2020-02" db="EMBL/GenBank/DDBJ databases">
        <authorList>
            <person name="Liang J."/>
        </authorList>
    </citation>
    <scope>NUCLEOTIDE SEQUENCE [LARGE SCALE GENOMIC DNA]</scope>
    <source>
        <strain evidence="1 2">L22-9</strain>
    </source>
</reference>
<keyword evidence="2" id="KW-1185">Reference proteome</keyword>
<accession>A0A6N1CB64</accession>
<proteinExistence type="predicted"/>
<dbReference type="EMBL" id="CP048810">
    <property type="protein sequence ID" value="QKS81582.1"/>
    <property type="molecule type" value="Genomic_DNA"/>
</dbReference>
<dbReference type="Proteomes" id="UP000509545">
    <property type="component" value="Chromosome"/>
</dbReference>
<organism evidence="1 2">
    <name type="scientific">Pseudomonas bijieensis</name>
    <dbReference type="NCBI Taxonomy" id="2681983"/>
    <lineage>
        <taxon>Bacteria</taxon>
        <taxon>Pseudomonadati</taxon>
        <taxon>Pseudomonadota</taxon>
        <taxon>Gammaproteobacteria</taxon>
        <taxon>Pseudomonadales</taxon>
        <taxon>Pseudomonadaceae</taxon>
        <taxon>Pseudomonas</taxon>
    </lineage>
</organism>
<evidence type="ECO:0000313" key="2">
    <source>
        <dbReference type="Proteomes" id="UP000509545"/>
    </source>
</evidence>